<proteinExistence type="inferred from homology"/>
<comment type="similarity">
    <text evidence="1">Belongs to the UPF0358 family.</text>
</comment>
<dbReference type="OrthoDB" id="2135235at2"/>
<accession>A0A1M4VLT7</accession>
<dbReference type="EMBL" id="FQVL01000002">
    <property type="protein sequence ID" value="SHE70021.1"/>
    <property type="molecule type" value="Genomic_DNA"/>
</dbReference>
<dbReference type="AlphaFoldDB" id="A0A1M4VLT7"/>
<dbReference type="NCBIfam" id="NF010187">
    <property type="entry name" value="PRK13666.1"/>
    <property type="match status" value="1"/>
</dbReference>
<evidence type="ECO:0000256" key="1">
    <source>
        <dbReference type="HAMAP-Rule" id="MF_01560"/>
    </source>
</evidence>
<gene>
    <name evidence="2" type="ORF">SAMN05444392_102428</name>
</gene>
<protein>
    <recommendedName>
        <fullName evidence="1">UPF0358 protein SAMN05444392_102428</fullName>
    </recommendedName>
</protein>
<keyword evidence="3" id="KW-1185">Reference proteome</keyword>
<dbReference type="SUPFAM" id="SSF140404">
    <property type="entry name" value="EF2458-like"/>
    <property type="match status" value="1"/>
</dbReference>
<sequence length="120" mass="13338">MGLHVTLNIAIIGPIAVDGGSNVTTPTQTDLKQRAVQLLKEDAEKIEQLIAVQLEHLTLPKCPLYEEVLDTQMFGLSREIDYAVRLGFITREQGQRIIHELERKLADLYTMILPGVGGES</sequence>
<dbReference type="HAMAP" id="MF_01560">
    <property type="entry name" value="UPF0358"/>
    <property type="match status" value="1"/>
</dbReference>
<evidence type="ECO:0000313" key="2">
    <source>
        <dbReference type="EMBL" id="SHE70021.1"/>
    </source>
</evidence>
<dbReference type="STRING" id="112248.SAMN05444392_102428"/>
<organism evidence="2 3">
    <name type="scientific">Seinonella peptonophila</name>
    <dbReference type="NCBI Taxonomy" id="112248"/>
    <lineage>
        <taxon>Bacteria</taxon>
        <taxon>Bacillati</taxon>
        <taxon>Bacillota</taxon>
        <taxon>Bacilli</taxon>
        <taxon>Bacillales</taxon>
        <taxon>Thermoactinomycetaceae</taxon>
        <taxon>Seinonella</taxon>
    </lineage>
</organism>
<name>A0A1M4VLT7_9BACL</name>
<dbReference type="Gene3D" id="1.10.287.750">
    <property type="entry name" value="SO2669-like"/>
    <property type="match status" value="1"/>
</dbReference>
<dbReference type="InterPro" id="IPR009983">
    <property type="entry name" value="UPF0358"/>
</dbReference>
<dbReference type="Proteomes" id="UP000184476">
    <property type="component" value="Unassembled WGS sequence"/>
</dbReference>
<dbReference type="InterPro" id="IPR036270">
    <property type="entry name" value="UPF0358_sf"/>
</dbReference>
<reference evidence="2 3" key="1">
    <citation type="submission" date="2016-11" db="EMBL/GenBank/DDBJ databases">
        <authorList>
            <person name="Jaros S."/>
            <person name="Januszkiewicz K."/>
            <person name="Wedrychowicz H."/>
        </authorList>
    </citation>
    <scope>NUCLEOTIDE SEQUENCE [LARGE SCALE GENOMIC DNA]</scope>
    <source>
        <strain evidence="2 3">DSM 44666</strain>
    </source>
</reference>
<dbReference type="Pfam" id="PF07408">
    <property type="entry name" value="DUF1507"/>
    <property type="match status" value="1"/>
</dbReference>
<evidence type="ECO:0000313" key="3">
    <source>
        <dbReference type="Proteomes" id="UP000184476"/>
    </source>
</evidence>